<dbReference type="Gene3D" id="3.40.50.1820">
    <property type="entry name" value="alpha/beta hydrolase"/>
    <property type="match status" value="1"/>
</dbReference>
<dbReference type="InterPro" id="IPR051543">
    <property type="entry name" value="Serine_Peptidase_S9A"/>
</dbReference>
<protein>
    <recommendedName>
        <fullName evidence="8">Oligopeptidase B</fullName>
    </recommendedName>
</protein>
<evidence type="ECO:0000256" key="3">
    <source>
        <dbReference type="ARBA" id="ARBA00022801"/>
    </source>
</evidence>
<keyword evidence="2" id="KW-0645">Protease</keyword>
<dbReference type="EMBL" id="UINC01005691">
    <property type="protein sequence ID" value="SVA22949.1"/>
    <property type="molecule type" value="Genomic_DNA"/>
</dbReference>
<dbReference type="InterPro" id="IPR002470">
    <property type="entry name" value="Peptidase_S9A"/>
</dbReference>
<evidence type="ECO:0000256" key="2">
    <source>
        <dbReference type="ARBA" id="ARBA00022670"/>
    </source>
</evidence>
<proteinExistence type="inferred from homology"/>
<feature type="domain" description="Peptidase S9A N-terminal" evidence="6">
    <location>
        <begin position="54"/>
        <end position="464"/>
    </location>
</feature>
<dbReference type="InterPro" id="IPR001375">
    <property type="entry name" value="Peptidase_S9_cat"/>
</dbReference>
<dbReference type="InterPro" id="IPR029058">
    <property type="entry name" value="AB_hydrolase_fold"/>
</dbReference>
<keyword evidence="4" id="KW-0720">Serine protease</keyword>
<dbReference type="Pfam" id="PF02897">
    <property type="entry name" value="Peptidase_S9_N"/>
    <property type="match status" value="1"/>
</dbReference>
<feature type="domain" description="Peptidase S9 prolyl oligopeptidase catalytic" evidence="5">
    <location>
        <begin position="523"/>
        <end position="737"/>
    </location>
</feature>
<evidence type="ECO:0000256" key="4">
    <source>
        <dbReference type="ARBA" id="ARBA00022825"/>
    </source>
</evidence>
<dbReference type="SUPFAM" id="SSF50993">
    <property type="entry name" value="Peptidase/esterase 'gauge' domain"/>
    <property type="match status" value="1"/>
</dbReference>
<dbReference type="InterPro" id="IPR023302">
    <property type="entry name" value="Pept_S9A_N"/>
</dbReference>
<dbReference type="PRINTS" id="PR00862">
    <property type="entry name" value="PROLIGOPTASE"/>
</dbReference>
<dbReference type="SUPFAM" id="SSF53474">
    <property type="entry name" value="alpha/beta-Hydrolases"/>
    <property type="match status" value="1"/>
</dbReference>
<dbReference type="Gene3D" id="2.130.10.120">
    <property type="entry name" value="Prolyl oligopeptidase, N-terminal domain"/>
    <property type="match status" value="1"/>
</dbReference>
<dbReference type="AlphaFoldDB" id="A0A381U487"/>
<evidence type="ECO:0000259" key="5">
    <source>
        <dbReference type="Pfam" id="PF00326"/>
    </source>
</evidence>
<dbReference type="Pfam" id="PF00326">
    <property type="entry name" value="Peptidase_S9"/>
    <property type="match status" value="1"/>
</dbReference>
<evidence type="ECO:0000256" key="1">
    <source>
        <dbReference type="ARBA" id="ARBA00005228"/>
    </source>
</evidence>
<evidence type="ECO:0000313" key="7">
    <source>
        <dbReference type="EMBL" id="SVA22949.1"/>
    </source>
</evidence>
<reference evidence="7" key="1">
    <citation type="submission" date="2018-05" db="EMBL/GenBank/DDBJ databases">
        <authorList>
            <person name="Lanie J.A."/>
            <person name="Ng W.-L."/>
            <person name="Kazmierczak K.M."/>
            <person name="Andrzejewski T.M."/>
            <person name="Davidsen T.M."/>
            <person name="Wayne K.J."/>
            <person name="Tettelin H."/>
            <person name="Glass J.I."/>
            <person name="Rusch D."/>
            <person name="Podicherti R."/>
            <person name="Tsui H.-C.T."/>
            <person name="Winkler M.E."/>
        </authorList>
    </citation>
    <scope>NUCLEOTIDE SEQUENCE</scope>
</reference>
<name>A0A381U487_9ZZZZ</name>
<comment type="similarity">
    <text evidence="1">Belongs to the peptidase S9A family.</text>
</comment>
<accession>A0A381U487</accession>
<dbReference type="InterPro" id="IPR002471">
    <property type="entry name" value="Pept_S9_AS"/>
</dbReference>
<dbReference type="PANTHER" id="PTHR11757:SF19">
    <property type="entry name" value="PROLYL ENDOPEPTIDASE-LIKE"/>
    <property type="match status" value="1"/>
</dbReference>
<gene>
    <name evidence="7" type="ORF">METZ01_LOCUS75803</name>
</gene>
<keyword evidence="3" id="KW-0378">Hydrolase</keyword>
<organism evidence="7">
    <name type="scientific">marine metagenome</name>
    <dbReference type="NCBI Taxonomy" id="408172"/>
    <lineage>
        <taxon>unclassified sequences</taxon>
        <taxon>metagenomes</taxon>
        <taxon>ecological metagenomes</taxon>
    </lineage>
</organism>
<evidence type="ECO:0000259" key="6">
    <source>
        <dbReference type="Pfam" id="PF02897"/>
    </source>
</evidence>
<dbReference type="PROSITE" id="PS00708">
    <property type="entry name" value="PRO_ENDOPEP_SER"/>
    <property type="match status" value="1"/>
</dbReference>
<dbReference type="PANTHER" id="PTHR11757">
    <property type="entry name" value="PROTEASE FAMILY S9A OLIGOPEPTIDASE"/>
    <property type="match status" value="1"/>
</dbReference>
<evidence type="ECO:0008006" key="8">
    <source>
        <dbReference type="Google" id="ProtNLM"/>
    </source>
</evidence>
<sequence length="741" mass="85847">MVEQVAVNHFVGGSSPSSGAAFLPDHQIYIHHMKHYIFLIVLTMNACTKNLIPPDAPKKPQELTLHGETRVDDYYWMRLTDEQKMARNPDKQTRDVLNYIDGEREYIKTSLAHTEGLQEKIFNEIVGRIKKDDETVPYLDNGYYYYRRFESKKEYAIHCRKKGSLETAEEILLDENELAEGHDYFSLGDYNVSPDNQWLAYSVDTLSRRFYTVFFKNLATGEVLAKAVPNTTGSVAWANDNKTVFYTSKNKVTLLSEKIYRHMMGTDYANDELVYIEDDETFYTGVYRSKSGKYIIVWNSSTLVSDYHILSADDPGGEFRNFTPRGTEHEYSIEHFGDYFYILTNWQALNSRLMKTPDTATDMSNWKEVIPHRDDVHLLGMEIFSEHIVLNERRDGLRGLRVINLKNGRDQYIDFQEKTHAAYIGINEEFNTNILRYSYNSMMTPESIIDYNMDTEERTLLKQREVVGGYDQDAYQDETRYATSKDGQRIPIYLVYRKDLKKDGAQPLLLYSYGSYGSTEDPYFSIVRLSLLDRGFIYAITNIRGSQIFGRQSYEDGKMLNKKNTFYDFIDAGKYLVEQGYTDPGQLFCEGGSAGGLLIGAVVNMAPELWKGALAEVPFVDVVTTMEDATIPLTSNEWDEWGDPREEKEYRYMLSYSPYDQIQDSEYPNMLVTAGYFDSQVQYWEPLKYMAKLRDHWLGSNKLYLHINMEAGHGGKSGRFRRYREYALELAFMLDLAGITR</sequence>
<dbReference type="GO" id="GO:0006508">
    <property type="term" value="P:proteolysis"/>
    <property type="evidence" value="ECO:0007669"/>
    <property type="project" value="UniProtKB-KW"/>
</dbReference>
<dbReference type="GO" id="GO:0004252">
    <property type="term" value="F:serine-type endopeptidase activity"/>
    <property type="evidence" value="ECO:0007669"/>
    <property type="project" value="InterPro"/>
</dbReference>